<dbReference type="Pfam" id="PF01943">
    <property type="entry name" value="Polysacc_synt"/>
    <property type="match status" value="1"/>
</dbReference>
<feature type="transmembrane region" description="Helical" evidence="5">
    <location>
        <begin position="344"/>
        <end position="371"/>
    </location>
</feature>
<comment type="subcellular location">
    <subcellularLocation>
        <location evidence="1">Membrane</location>
        <topology evidence="1">Multi-pass membrane protein</topology>
    </subcellularLocation>
</comment>
<organism evidence="6 7">
    <name type="scientific">Coxiella burnetii (strain Dugway 5J108-111)</name>
    <dbReference type="NCBI Taxonomy" id="434922"/>
    <lineage>
        <taxon>Bacteria</taxon>
        <taxon>Pseudomonadati</taxon>
        <taxon>Pseudomonadota</taxon>
        <taxon>Gammaproteobacteria</taxon>
        <taxon>Legionellales</taxon>
        <taxon>Coxiellaceae</taxon>
        <taxon>Coxiella</taxon>
    </lineage>
</organism>
<dbReference type="HOGENOM" id="CLU_628091_0_0_6"/>
<dbReference type="Proteomes" id="UP000008555">
    <property type="component" value="Chromosome"/>
</dbReference>
<evidence type="ECO:0000313" key="7">
    <source>
        <dbReference type="Proteomes" id="UP000008555"/>
    </source>
</evidence>
<feature type="transmembrane region" description="Helical" evidence="5">
    <location>
        <begin position="269"/>
        <end position="288"/>
    </location>
</feature>
<evidence type="ECO:0000256" key="3">
    <source>
        <dbReference type="ARBA" id="ARBA00022989"/>
    </source>
</evidence>
<feature type="transmembrane region" description="Helical" evidence="5">
    <location>
        <begin position="94"/>
        <end position="114"/>
    </location>
</feature>
<feature type="transmembrane region" description="Helical" evidence="5">
    <location>
        <begin position="160"/>
        <end position="182"/>
    </location>
</feature>
<dbReference type="PANTHER" id="PTHR43424">
    <property type="entry name" value="LOCUS PUTATIVE PROTEIN 1-RELATED"/>
    <property type="match status" value="1"/>
</dbReference>
<gene>
    <name evidence="6" type="ordered locus">CBUD_0796</name>
</gene>
<protein>
    <submittedName>
        <fullName evidence="6">Hypothetical membrane associated protein</fullName>
    </submittedName>
</protein>
<name>A9KDW4_COXBN</name>
<feature type="transmembrane region" description="Helical" evidence="5">
    <location>
        <begin position="229"/>
        <end position="249"/>
    </location>
</feature>
<feature type="transmembrane region" description="Helical" evidence="5">
    <location>
        <begin position="12"/>
        <end position="34"/>
    </location>
</feature>
<dbReference type="RefSeq" id="WP_011996746.1">
    <property type="nucleotide sequence ID" value="NC_009727.1"/>
</dbReference>
<dbReference type="KEGG" id="cbd:CBUD_0796"/>
<feature type="transmembrane region" description="Helical" evidence="5">
    <location>
        <begin position="188"/>
        <end position="209"/>
    </location>
</feature>
<accession>A9KDW4</accession>
<evidence type="ECO:0000256" key="5">
    <source>
        <dbReference type="SAM" id="Phobius"/>
    </source>
</evidence>
<keyword evidence="4 5" id="KW-0472">Membrane</keyword>
<keyword evidence="3 5" id="KW-1133">Transmembrane helix</keyword>
<sequence>MKLPTFFQLFKDNLFVLLCTLAFFVISYFLNVLLARHLSPSDYGDLAVILRLLIFFVPFVLFGTEMTSRRYLPRYLKKGTWPRFKGYLFWSHKIFLRALFIIMTIGFLVVVLALQLDYFGIRNFDEYHPLVFSFWLIPLYAYLFLQSSILQALKKYTRSVIYVGVLFPLLFIALVMALVGWIDQLNVYHVLFSNGLAALFVVGIQTISIKRMLPKSIWHSPMESEQNRWFKASLTMLPVSVVSVGLGAIDIVMLEMLGHSNQDVGEFAVISTISGLMTLVNAAMNVVLSPSFSAYHNEAPALQMLLNKGNLLQFCLSIIIFLIIIFGGPFLLKHFGTYYNDPSIYIYLIVRTSVLFIASTLLAFAPSVLFYSKHVVKMVYLSYLQLAIIVILELILIPSYGIWGAIIGSAVGMLGFRLCAAIMVRRLIGVKASLLL</sequence>
<dbReference type="GO" id="GO:0016020">
    <property type="term" value="C:membrane"/>
    <property type="evidence" value="ECO:0007669"/>
    <property type="project" value="UniProtKB-SubCell"/>
</dbReference>
<dbReference type="EMBL" id="CP000733">
    <property type="protein sequence ID" value="ABS77578.1"/>
    <property type="molecule type" value="Genomic_DNA"/>
</dbReference>
<evidence type="ECO:0000313" key="6">
    <source>
        <dbReference type="EMBL" id="ABS77578.1"/>
    </source>
</evidence>
<feature type="transmembrane region" description="Helical" evidence="5">
    <location>
        <begin position="402"/>
        <end position="424"/>
    </location>
</feature>
<evidence type="ECO:0000256" key="1">
    <source>
        <dbReference type="ARBA" id="ARBA00004141"/>
    </source>
</evidence>
<proteinExistence type="predicted"/>
<dbReference type="PANTHER" id="PTHR43424:SF1">
    <property type="entry name" value="LOCUS PUTATIVE PROTEIN 1-RELATED"/>
    <property type="match status" value="1"/>
</dbReference>
<dbReference type="AlphaFoldDB" id="A9KDW4"/>
<evidence type="ECO:0000256" key="2">
    <source>
        <dbReference type="ARBA" id="ARBA00022692"/>
    </source>
</evidence>
<feature type="transmembrane region" description="Helical" evidence="5">
    <location>
        <begin position="378"/>
        <end position="396"/>
    </location>
</feature>
<keyword evidence="2 5" id="KW-0812">Transmembrane</keyword>
<dbReference type="InterPro" id="IPR052556">
    <property type="entry name" value="PolySynth_Transporter"/>
</dbReference>
<dbReference type="InterPro" id="IPR002797">
    <property type="entry name" value="Polysacc_synth"/>
</dbReference>
<feature type="transmembrane region" description="Helical" evidence="5">
    <location>
        <begin position="309"/>
        <end position="332"/>
    </location>
</feature>
<reference evidence="6 7" key="1">
    <citation type="journal article" date="2009" name="Infect. Immun.">
        <title>Comparative genomics reveal extensive transposon-mediated genomic plasticity and diversity among potential effector proteins within the genus Coxiella.</title>
        <authorList>
            <person name="Beare P.A."/>
            <person name="Unsworth N."/>
            <person name="Andoh M."/>
            <person name="Voth D.E."/>
            <person name="Omsland A."/>
            <person name="Gilk S.D."/>
            <person name="Williams K.P."/>
            <person name="Sobral B.W."/>
            <person name="Kupko J.J.III."/>
            <person name="Porcella S.F."/>
            <person name="Samuel J.E."/>
            <person name="Heinzen R.A."/>
        </authorList>
    </citation>
    <scope>NUCLEOTIDE SEQUENCE [LARGE SCALE GENOMIC DNA]</scope>
    <source>
        <strain evidence="6 7">Dugway 5J108-111</strain>
    </source>
</reference>
<feature type="transmembrane region" description="Helical" evidence="5">
    <location>
        <begin position="134"/>
        <end position="153"/>
    </location>
</feature>
<evidence type="ECO:0000256" key="4">
    <source>
        <dbReference type="ARBA" id="ARBA00023136"/>
    </source>
</evidence>
<feature type="transmembrane region" description="Helical" evidence="5">
    <location>
        <begin position="46"/>
        <end position="64"/>
    </location>
</feature>